<proteinExistence type="predicted"/>
<dbReference type="Pfam" id="PF04195">
    <property type="entry name" value="Transposase_28"/>
    <property type="match status" value="1"/>
</dbReference>
<feature type="domain" description="Transposase (putative) gypsy type" evidence="2">
    <location>
        <begin position="54"/>
        <end position="119"/>
    </location>
</feature>
<evidence type="ECO:0000256" key="1">
    <source>
        <dbReference type="SAM" id="MobiDB-lite"/>
    </source>
</evidence>
<feature type="region of interest" description="Disordered" evidence="1">
    <location>
        <begin position="321"/>
        <end position="463"/>
    </location>
</feature>
<evidence type="ECO:0000313" key="3">
    <source>
        <dbReference type="EMBL" id="KAK1606594.1"/>
    </source>
</evidence>
<dbReference type="Proteomes" id="UP001231189">
    <property type="component" value="Unassembled WGS sequence"/>
</dbReference>
<dbReference type="PANTHER" id="PTHR33026:SF7">
    <property type="entry name" value="OS03G0100275 PROTEIN"/>
    <property type="match status" value="1"/>
</dbReference>
<feature type="region of interest" description="Disordered" evidence="1">
    <location>
        <begin position="529"/>
        <end position="554"/>
    </location>
</feature>
<gene>
    <name evidence="3" type="ORF">QYE76_030267</name>
</gene>
<sequence>MAAADLGAAEWERSKITNQDLNLLKKLGITKKPKAVCFPSEESYPTPPMGYRVSFVDHLIRGLSAPIHPFLRGLLYVYGLQLHHLTPNSILHISIFITLCEAFLGVQPNWALWKRIFFCRRNGSANVAYNIGGVVISVRSSVNYFDVKLPDSVQGWRKKWLYIREENHGCAEDNIPPFDGAEKILRRRSWDAEATEEERTSTEALMTRIHELQNTRGKELSGIQITAYFLKTRVQPLQARKNPFWNYAGDEDADRLSTNLEVKDLDRLIRRISSLKKKDSIPSTYRVKPYSAAHALPKDHPNLVSLPPLPEGGDVEERAVISDDNPDAPSFANEPAESRKSAGSDEKEDVSEATASAQSPPPAVSPRNKRKRDDAEDSGTSKVDEAVPSHQKAGYDPYLEALISSDDEEEVPTADVAARTSTSHTLVASETPVEGEETSPPRQNVGAATPPASPLVPSPKRARVEINPELTLQSSSSSNPLLDDPMIKELLRIGAQFVGYRDYASKTEEKLAEANERADTLAQKLEQCEEARKKAESDAAEARQEADKAKADAAGVEDLRKRLHDAETSLSDHITAQSAREAAITKRIKTQSRRFVDRTSQEFELEDPDNDFLLDAVSFLEFHGTEAREGMDEARAGLSKLFPYFFPKKEEPATFLGLAKCFNPPEDLGLKMRHENMKVAVESTVALVADSQQTIDWAKVGDTEQIEQAKWRSLIKAAKLNTKKILAYLGIKPSSTPSSSRPEV</sequence>
<dbReference type="InterPro" id="IPR007321">
    <property type="entry name" value="Transposase_28"/>
</dbReference>
<accession>A0AAD8QR85</accession>
<protein>
    <recommendedName>
        <fullName evidence="2">Transposase (putative) gypsy type domain-containing protein</fullName>
    </recommendedName>
</protein>
<evidence type="ECO:0000259" key="2">
    <source>
        <dbReference type="Pfam" id="PF04195"/>
    </source>
</evidence>
<dbReference type="AlphaFoldDB" id="A0AAD8QR85"/>
<reference evidence="3" key="1">
    <citation type="submission" date="2023-07" db="EMBL/GenBank/DDBJ databases">
        <title>A chromosome-level genome assembly of Lolium multiflorum.</title>
        <authorList>
            <person name="Chen Y."/>
            <person name="Copetti D."/>
            <person name="Kolliker R."/>
            <person name="Studer B."/>
        </authorList>
    </citation>
    <scope>NUCLEOTIDE SEQUENCE</scope>
    <source>
        <strain evidence="3">02402/16</strain>
        <tissue evidence="3">Leaf</tissue>
    </source>
</reference>
<dbReference type="EMBL" id="JAUUTY010000007">
    <property type="protein sequence ID" value="KAK1606594.1"/>
    <property type="molecule type" value="Genomic_DNA"/>
</dbReference>
<evidence type="ECO:0000313" key="4">
    <source>
        <dbReference type="Proteomes" id="UP001231189"/>
    </source>
</evidence>
<keyword evidence="4" id="KW-1185">Reference proteome</keyword>
<feature type="compositionally biased region" description="Basic and acidic residues" evidence="1">
    <location>
        <begin position="336"/>
        <end position="345"/>
    </location>
</feature>
<feature type="compositionally biased region" description="Polar residues" evidence="1">
    <location>
        <begin position="419"/>
        <end position="428"/>
    </location>
</feature>
<organism evidence="3 4">
    <name type="scientific">Lolium multiflorum</name>
    <name type="common">Italian ryegrass</name>
    <name type="synonym">Lolium perenne subsp. multiflorum</name>
    <dbReference type="NCBI Taxonomy" id="4521"/>
    <lineage>
        <taxon>Eukaryota</taxon>
        <taxon>Viridiplantae</taxon>
        <taxon>Streptophyta</taxon>
        <taxon>Embryophyta</taxon>
        <taxon>Tracheophyta</taxon>
        <taxon>Spermatophyta</taxon>
        <taxon>Magnoliopsida</taxon>
        <taxon>Liliopsida</taxon>
        <taxon>Poales</taxon>
        <taxon>Poaceae</taxon>
        <taxon>BOP clade</taxon>
        <taxon>Pooideae</taxon>
        <taxon>Poodae</taxon>
        <taxon>Poeae</taxon>
        <taxon>Poeae Chloroplast Group 2 (Poeae type)</taxon>
        <taxon>Loliodinae</taxon>
        <taxon>Loliinae</taxon>
        <taxon>Lolium</taxon>
    </lineage>
</organism>
<name>A0AAD8QR85_LOLMU</name>
<comment type="caution">
    <text evidence="3">The sequence shown here is derived from an EMBL/GenBank/DDBJ whole genome shotgun (WGS) entry which is preliminary data.</text>
</comment>
<dbReference type="PANTHER" id="PTHR33026">
    <property type="entry name" value="OS06G0360600 PROTEIN"/>
    <property type="match status" value="1"/>
</dbReference>